<dbReference type="Proteomes" id="UP000006055">
    <property type="component" value="Chromosome"/>
</dbReference>
<keyword evidence="1" id="KW-0812">Transmembrane</keyword>
<evidence type="ECO:0000313" key="2">
    <source>
        <dbReference type="EMBL" id="AFM24964.1"/>
    </source>
</evidence>
<dbReference type="HOGENOM" id="CLU_1341473_0_0_7"/>
<dbReference type="AlphaFoldDB" id="I4C5X3"/>
<gene>
    <name evidence="2" type="ordered locus">Desti_2274</name>
</gene>
<reference evidence="3" key="1">
    <citation type="submission" date="2012-06" db="EMBL/GenBank/DDBJ databases">
        <title>Complete sequence of chromosome of Desulfomonile tiedjei DSM 6799.</title>
        <authorList>
            <person name="Lucas S."/>
            <person name="Copeland A."/>
            <person name="Lapidus A."/>
            <person name="Glavina del Rio T."/>
            <person name="Dalin E."/>
            <person name="Tice H."/>
            <person name="Bruce D."/>
            <person name="Goodwin L."/>
            <person name="Pitluck S."/>
            <person name="Peters L."/>
            <person name="Ovchinnikova G."/>
            <person name="Zeytun A."/>
            <person name="Lu M."/>
            <person name="Kyrpides N."/>
            <person name="Mavromatis K."/>
            <person name="Ivanova N."/>
            <person name="Brettin T."/>
            <person name="Detter J.C."/>
            <person name="Han C."/>
            <person name="Larimer F."/>
            <person name="Land M."/>
            <person name="Hauser L."/>
            <person name="Markowitz V."/>
            <person name="Cheng J.-F."/>
            <person name="Hugenholtz P."/>
            <person name="Woyke T."/>
            <person name="Wu D."/>
            <person name="Spring S."/>
            <person name="Schroeder M."/>
            <person name="Brambilla E."/>
            <person name="Klenk H.-P."/>
            <person name="Eisen J.A."/>
        </authorList>
    </citation>
    <scope>NUCLEOTIDE SEQUENCE [LARGE SCALE GENOMIC DNA]</scope>
    <source>
        <strain evidence="3">ATCC 49306 / DSM 6799 / DCB-1</strain>
    </source>
</reference>
<keyword evidence="3" id="KW-1185">Reference proteome</keyword>
<name>I4C5X3_DESTA</name>
<organism evidence="2 3">
    <name type="scientific">Desulfomonile tiedjei (strain ATCC 49306 / DSM 6799 / DCB-1)</name>
    <dbReference type="NCBI Taxonomy" id="706587"/>
    <lineage>
        <taxon>Bacteria</taxon>
        <taxon>Pseudomonadati</taxon>
        <taxon>Thermodesulfobacteriota</taxon>
        <taxon>Desulfomonilia</taxon>
        <taxon>Desulfomonilales</taxon>
        <taxon>Desulfomonilaceae</taxon>
        <taxon>Desulfomonile</taxon>
    </lineage>
</organism>
<dbReference type="STRING" id="706587.Desti_2274"/>
<sequence>MRRSEYYRLLIRSSECFFCNDRVGEPLILDNFSQVTVDINIIISYPFCKGNVANKSRRMRASATMRILGYAILVPYIALMVTNVALRCSCRMVGEQGEKRHVTHSCSHDSAKLSAGTHDRLGVLDHASISAHCCHCLTLLVQGPRPHIANPPEKMSAQSKSMTIGTLPNASLLTIGAAINSGDPPFLVHPRLQTTLLRTIILLI</sequence>
<evidence type="ECO:0000256" key="1">
    <source>
        <dbReference type="SAM" id="Phobius"/>
    </source>
</evidence>
<feature type="transmembrane region" description="Helical" evidence="1">
    <location>
        <begin position="67"/>
        <end position="86"/>
    </location>
</feature>
<keyword evidence="1" id="KW-0472">Membrane</keyword>
<dbReference type="KEGG" id="dti:Desti_2274"/>
<evidence type="ECO:0000313" key="3">
    <source>
        <dbReference type="Proteomes" id="UP000006055"/>
    </source>
</evidence>
<protein>
    <submittedName>
        <fullName evidence="2">Uncharacterized protein</fullName>
    </submittedName>
</protein>
<keyword evidence="1" id="KW-1133">Transmembrane helix</keyword>
<dbReference type="EMBL" id="CP003360">
    <property type="protein sequence ID" value="AFM24964.1"/>
    <property type="molecule type" value="Genomic_DNA"/>
</dbReference>
<accession>I4C5X3</accession>
<proteinExistence type="predicted"/>